<reference evidence="1" key="2">
    <citation type="submission" date="2020-11" db="EMBL/GenBank/DDBJ databases">
        <authorList>
            <person name="McCartney M.A."/>
            <person name="Auch B."/>
            <person name="Kono T."/>
            <person name="Mallez S."/>
            <person name="Becker A."/>
            <person name="Gohl D.M."/>
            <person name="Silverstein K.A.T."/>
            <person name="Koren S."/>
            <person name="Bechman K.B."/>
            <person name="Herman A."/>
            <person name="Abrahante J.E."/>
            <person name="Garbe J."/>
        </authorList>
    </citation>
    <scope>NUCLEOTIDE SEQUENCE</scope>
    <source>
        <strain evidence="1">Duluth1</strain>
        <tissue evidence="1">Whole animal</tissue>
    </source>
</reference>
<evidence type="ECO:0000313" key="1">
    <source>
        <dbReference type="EMBL" id="KAH3707236.1"/>
    </source>
</evidence>
<gene>
    <name evidence="1" type="ORF">DPMN_066635</name>
</gene>
<name>A0A9D4BKP4_DREPO</name>
<proteinExistence type="predicted"/>
<organism evidence="1 2">
    <name type="scientific">Dreissena polymorpha</name>
    <name type="common">Zebra mussel</name>
    <name type="synonym">Mytilus polymorpha</name>
    <dbReference type="NCBI Taxonomy" id="45954"/>
    <lineage>
        <taxon>Eukaryota</taxon>
        <taxon>Metazoa</taxon>
        <taxon>Spiralia</taxon>
        <taxon>Lophotrochozoa</taxon>
        <taxon>Mollusca</taxon>
        <taxon>Bivalvia</taxon>
        <taxon>Autobranchia</taxon>
        <taxon>Heteroconchia</taxon>
        <taxon>Euheterodonta</taxon>
        <taxon>Imparidentia</taxon>
        <taxon>Neoheterodontei</taxon>
        <taxon>Myida</taxon>
        <taxon>Dreissenoidea</taxon>
        <taxon>Dreissenidae</taxon>
        <taxon>Dreissena</taxon>
    </lineage>
</organism>
<dbReference type="Proteomes" id="UP000828390">
    <property type="component" value="Unassembled WGS sequence"/>
</dbReference>
<dbReference type="AlphaFoldDB" id="A0A9D4BKP4"/>
<comment type="caution">
    <text evidence="1">The sequence shown here is derived from an EMBL/GenBank/DDBJ whole genome shotgun (WGS) entry which is preliminary data.</text>
</comment>
<dbReference type="EMBL" id="JAIWYP010000014">
    <property type="protein sequence ID" value="KAH3707236.1"/>
    <property type="molecule type" value="Genomic_DNA"/>
</dbReference>
<protein>
    <submittedName>
        <fullName evidence="1">Uncharacterized protein</fullName>
    </submittedName>
</protein>
<reference evidence="1" key="1">
    <citation type="journal article" date="2019" name="bioRxiv">
        <title>The Genome of the Zebra Mussel, Dreissena polymorpha: A Resource for Invasive Species Research.</title>
        <authorList>
            <person name="McCartney M.A."/>
            <person name="Auch B."/>
            <person name="Kono T."/>
            <person name="Mallez S."/>
            <person name="Zhang Y."/>
            <person name="Obille A."/>
            <person name="Becker A."/>
            <person name="Abrahante J.E."/>
            <person name="Garbe J."/>
            <person name="Badalamenti J.P."/>
            <person name="Herman A."/>
            <person name="Mangelson H."/>
            <person name="Liachko I."/>
            <person name="Sullivan S."/>
            <person name="Sone E.D."/>
            <person name="Koren S."/>
            <person name="Silverstein K.A.T."/>
            <person name="Beckman K.B."/>
            <person name="Gohl D.M."/>
        </authorList>
    </citation>
    <scope>NUCLEOTIDE SEQUENCE</scope>
    <source>
        <strain evidence="1">Duluth1</strain>
        <tissue evidence="1">Whole animal</tissue>
    </source>
</reference>
<evidence type="ECO:0000313" key="2">
    <source>
        <dbReference type="Proteomes" id="UP000828390"/>
    </source>
</evidence>
<accession>A0A9D4BKP4</accession>
<sequence length="94" mass="10865">MNIGDLPDYPVWTAQANLCRHFHMYQTSDSTTKANISFFRFSANNDPVCRYTDYQGGFIMQPYMSVPPQNPIMWYNSWEFSSCTTVSVCNAVEK</sequence>
<keyword evidence="2" id="KW-1185">Reference proteome</keyword>